<dbReference type="InterPro" id="IPR050249">
    <property type="entry name" value="Pseudomonas-type_ThrB"/>
</dbReference>
<dbReference type="InterPro" id="IPR011009">
    <property type="entry name" value="Kinase-like_dom_sf"/>
</dbReference>
<reference evidence="2" key="1">
    <citation type="submission" date="2024-05" db="EMBL/GenBank/DDBJ databases">
        <title>Pontimicrobium maritimus sp. nov., isolated form sea water.</title>
        <authorList>
            <person name="Muhammad N."/>
            <person name="Vuong T.Q."/>
            <person name="Han H.L."/>
            <person name="Kim S.-G."/>
        </authorList>
    </citation>
    <scope>NUCLEOTIDE SEQUENCE</scope>
    <source>
        <strain evidence="2">SW4</strain>
    </source>
</reference>
<sequence>MDIKLLNVIVSQFNIDVSNVMFKPITQGYINDTFLVESNSESKYILQRINCNVFKNVIGLHKNMNKALKKLKANDYTELNLLKTRANQDYYLHDANFWRLITFIPKSVAYNFTSNTKTAFEAGRIIGRFHQLLKDEDVNSYEITLPNLNNLPYRIAEFQQSLDNTSSDIKASANLEIVFAKRHLNDFESFYNANLPERICHNDTKLNNLLFNQNNIGLCLIDLDTIMKGYFHYDFGDTVRTVVSESNEDEKELSKIKFNIHLFEAFINGISSNGSFLNKMEIEYLPISCALMPFMHGLRALTDYLNGNVYYKVSYPEQNLDRCKSLFQFAKLALDKQADIKTIIDNNL</sequence>
<name>A0AAU7BVB2_9FLAO</name>
<organism evidence="2">
    <name type="scientific">Pontimicrobium sp. SW4</name>
    <dbReference type="NCBI Taxonomy" id="3153519"/>
    <lineage>
        <taxon>Bacteria</taxon>
        <taxon>Pseudomonadati</taxon>
        <taxon>Bacteroidota</taxon>
        <taxon>Flavobacteriia</taxon>
        <taxon>Flavobacteriales</taxon>
        <taxon>Flavobacteriaceae</taxon>
        <taxon>Pontimicrobium</taxon>
    </lineage>
</organism>
<dbReference type="AlphaFoldDB" id="A0AAU7BVB2"/>
<dbReference type="SUPFAM" id="SSF56112">
    <property type="entry name" value="Protein kinase-like (PK-like)"/>
    <property type="match status" value="1"/>
</dbReference>
<accession>A0AAU7BVB2</accession>
<gene>
    <name evidence="2" type="ORF">ABGB03_03225</name>
</gene>
<dbReference type="Gene3D" id="3.90.1200.10">
    <property type="match status" value="1"/>
</dbReference>
<evidence type="ECO:0000259" key="1">
    <source>
        <dbReference type="Pfam" id="PF01636"/>
    </source>
</evidence>
<protein>
    <submittedName>
        <fullName evidence="2">Aminoglycoside phosphotransferase family protein</fullName>
        <ecNumber evidence="2">2.7.1.-</ecNumber>
    </submittedName>
</protein>
<dbReference type="EC" id="2.7.1.-" evidence="2"/>
<feature type="domain" description="Aminoglycoside phosphotransferase" evidence="1">
    <location>
        <begin position="23"/>
        <end position="245"/>
    </location>
</feature>
<proteinExistence type="predicted"/>
<dbReference type="Pfam" id="PF01636">
    <property type="entry name" value="APH"/>
    <property type="match status" value="1"/>
</dbReference>
<dbReference type="EMBL" id="CP157199">
    <property type="protein sequence ID" value="XBG61920.1"/>
    <property type="molecule type" value="Genomic_DNA"/>
</dbReference>
<evidence type="ECO:0000313" key="2">
    <source>
        <dbReference type="EMBL" id="XBG61920.1"/>
    </source>
</evidence>
<dbReference type="PANTHER" id="PTHR21064">
    <property type="entry name" value="AMINOGLYCOSIDE PHOSPHOTRANSFERASE DOMAIN-CONTAINING PROTEIN-RELATED"/>
    <property type="match status" value="1"/>
</dbReference>
<dbReference type="RefSeq" id="WP_347924787.1">
    <property type="nucleotide sequence ID" value="NZ_CP157199.1"/>
</dbReference>
<keyword evidence="2" id="KW-0808">Transferase</keyword>
<dbReference type="PANTHER" id="PTHR21064:SF5">
    <property type="entry name" value="SLR1880 PROTEIN"/>
    <property type="match status" value="1"/>
</dbReference>
<dbReference type="InterPro" id="IPR002575">
    <property type="entry name" value="Aminoglycoside_PTrfase"/>
</dbReference>
<dbReference type="GO" id="GO:0016740">
    <property type="term" value="F:transferase activity"/>
    <property type="evidence" value="ECO:0007669"/>
    <property type="project" value="UniProtKB-KW"/>
</dbReference>